<keyword evidence="5" id="KW-1185">Reference proteome</keyword>
<dbReference type="InterPro" id="IPR049966">
    <property type="entry name" value="T4SS_LegC2C7"/>
</dbReference>
<dbReference type="RefSeq" id="WP_052673937.1">
    <property type="nucleotide sequence ID" value="NZ_LN614827.1"/>
</dbReference>
<dbReference type="HOGENOM" id="CLU_053121_0_0_6"/>
<keyword evidence="1" id="KW-0175">Coiled coil</keyword>
<evidence type="ECO:0000256" key="3">
    <source>
        <dbReference type="SAM" id="Phobius"/>
    </source>
</evidence>
<evidence type="ECO:0000256" key="2">
    <source>
        <dbReference type="SAM" id="MobiDB-lite"/>
    </source>
</evidence>
<gene>
    <name evidence="4" type="ORF">LFA_2291</name>
</gene>
<protein>
    <submittedName>
        <fullName evidence="4">Inclusion membrane protein A</fullName>
    </submittedName>
</protein>
<reference evidence="5" key="1">
    <citation type="submission" date="2014-09" db="EMBL/GenBank/DDBJ databases">
        <authorList>
            <person name="Gomez-Valero L."/>
        </authorList>
    </citation>
    <scope>NUCLEOTIDE SEQUENCE [LARGE SCALE GENOMIC DNA]</scope>
    <source>
        <strain evidence="5">ATCC700992</strain>
    </source>
</reference>
<keyword evidence="3" id="KW-0472">Membrane</keyword>
<feature type="compositionally biased region" description="Basic and acidic residues" evidence="2">
    <location>
        <begin position="1"/>
        <end position="29"/>
    </location>
</feature>
<keyword evidence="3" id="KW-0812">Transmembrane</keyword>
<organism evidence="4 5">
    <name type="scientific">Legionella fallonii LLAP-10</name>
    <dbReference type="NCBI Taxonomy" id="1212491"/>
    <lineage>
        <taxon>Bacteria</taxon>
        <taxon>Pseudomonadati</taxon>
        <taxon>Pseudomonadota</taxon>
        <taxon>Gammaproteobacteria</taxon>
        <taxon>Legionellales</taxon>
        <taxon>Legionellaceae</taxon>
        <taxon>Legionella</taxon>
    </lineage>
</organism>
<dbReference type="KEGG" id="lfa:LFA_2291"/>
<feature type="region of interest" description="Disordered" evidence="2">
    <location>
        <begin position="1"/>
        <end position="41"/>
    </location>
</feature>
<dbReference type="AlphaFoldDB" id="A0A098G873"/>
<sequence length="418" mass="46736">MSTVEKKRDDLFDDTTKTEKNETIAEIERLQQASSSPTKPGEDVVTAVKAETTPDLLPGKNSLESIIEAKQQVSQVKASLGTIIDTMAQNPSIFNRAATYYGELPMWKKILIGMGISIPTLALGVFAEIGVLLVVGGVTAVAYTATGIVLEDHHHCNINIADRLKKGIISLADVLELTIKALDKIGQRLAEEVEKFKAENLKLVNKVSELADQVESLSSQVELFIEIEKMLRQSKTNLEETAASLKKSTTDQSALLKRNQEELERVTKDYERSQKQLSEKVDELKEVKVQMSKEVEKVNQLSTTLAGTVSTLSRVVTADKKQKEALESRLKNCLEENQQDLGSVVVSLNETEDRLEKGREEFELATSRFNHLLERHDQLFERMEGLYARFSEERMVSKQSTDIESTSNLSTHVTHEPF</sequence>
<evidence type="ECO:0000256" key="1">
    <source>
        <dbReference type="SAM" id="Coils"/>
    </source>
</evidence>
<feature type="compositionally biased region" description="Polar residues" evidence="2">
    <location>
        <begin position="398"/>
        <end position="412"/>
    </location>
</feature>
<dbReference type="OrthoDB" id="5653033at2"/>
<dbReference type="EMBL" id="LN614827">
    <property type="protein sequence ID" value="CEG57665.1"/>
    <property type="molecule type" value="Genomic_DNA"/>
</dbReference>
<dbReference type="NCBIfam" id="NF043058">
    <property type="entry name" value="T4SS_LegC2C7"/>
    <property type="match status" value="1"/>
</dbReference>
<proteinExistence type="predicted"/>
<keyword evidence="3" id="KW-1133">Transmembrane helix</keyword>
<accession>A0A098G873</accession>
<evidence type="ECO:0000313" key="4">
    <source>
        <dbReference type="EMBL" id="CEG57665.1"/>
    </source>
</evidence>
<feature type="region of interest" description="Disordered" evidence="2">
    <location>
        <begin position="398"/>
        <end position="418"/>
    </location>
</feature>
<feature type="coiled-coil region" evidence="1">
    <location>
        <begin position="256"/>
        <end position="368"/>
    </location>
</feature>
<feature type="coiled-coil region" evidence="1">
    <location>
        <begin position="179"/>
        <end position="213"/>
    </location>
</feature>
<dbReference type="Proteomes" id="UP000032430">
    <property type="component" value="Chromosome I"/>
</dbReference>
<name>A0A098G873_9GAMM</name>
<feature type="transmembrane region" description="Helical" evidence="3">
    <location>
        <begin position="110"/>
        <end position="143"/>
    </location>
</feature>
<evidence type="ECO:0000313" key="5">
    <source>
        <dbReference type="Proteomes" id="UP000032430"/>
    </source>
</evidence>